<gene>
    <name evidence="2" type="ORF">CJJ23_02995</name>
</gene>
<dbReference type="RefSeq" id="WP_143823625.1">
    <property type="nucleotide sequence ID" value="NZ_NQNY01000009.1"/>
</dbReference>
<organism evidence="2 3">
    <name type="scientific">Mycoplasmopsis agassizii</name>
    <dbReference type="NCBI Taxonomy" id="33922"/>
    <lineage>
        <taxon>Bacteria</taxon>
        <taxon>Bacillati</taxon>
        <taxon>Mycoplasmatota</taxon>
        <taxon>Mycoplasmoidales</taxon>
        <taxon>Metamycoplasmataceae</taxon>
        <taxon>Mycoplasmopsis</taxon>
    </lineage>
</organism>
<protein>
    <recommendedName>
        <fullName evidence="1">Lipoprotein-associated type-17 domain-containing protein</fullName>
    </recommendedName>
</protein>
<evidence type="ECO:0000313" key="3">
    <source>
        <dbReference type="Proteomes" id="UP000216943"/>
    </source>
</evidence>
<dbReference type="Proteomes" id="UP000216943">
    <property type="component" value="Unassembled WGS sequence"/>
</dbReference>
<feature type="domain" description="Lipoprotein-associated type-17" evidence="1">
    <location>
        <begin position="11"/>
        <end position="63"/>
    </location>
</feature>
<evidence type="ECO:0000259" key="1">
    <source>
        <dbReference type="Pfam" id="PF04200"/>
    </source>
</evidence>
<name>A0A269TIJ8_9BACT</name>
<evidence type="ECO:0000313" key="2">
    <source>
        <dbReference type="EMBL" id="PAK21217.1"/>
    </source>
</evidence>
<comment type="caution">
    <text evidence="2">The sequence shown here is derived from an EMBL/GenBank/DDBJ whole genome shotgun (WGS) entry which is preliminary data.</text>
</comment>
<proteinExistence type="predicted"/>
<dbReference type="InterPro" id="IPR007326">
    <property type="entry name" value="Lipoprotein-assoc_dom"/>
</dbReference>
<feature type="domain" description="Lipoprotein-associated type-17" evidence="1">
    <location>
        <begin position="84"/>
        <end position="189"/>
    </location>
</feature>
<sequence>MLKLLLFSSTVELELVTSSASDSAGTLKVKVYLKQADKYYTTEGELVDSKESAGKEVTLSGFKNTSAEQEAKAKEWYDALPSTFAADSESAKKLASEFKTDTQIQALITAMTDSTAKAKFTAPTSPEGFTVSYSFVSVEEVAGQDNAVATTTLKFKALLKNGETIFNSADGKITTDSTLGKEVTVTGFTSENAYALKIYKELT</sequence>
<dbReference type="EMBL" id="NQNY01000009">
    <property type="protein sequence ID" value="PAK21217.1"/>
    <property type="molecule type" value="Genomic_DNA"/>
</dbReference>
<dbReference type="Pfam" id="PF04200">
    <property type="entry name" value="Lipoprotein_17"/>
    <property type="match status" value="2"/>
</dbReference>
<accession>A0A269TIJ8</accession>
<feature type="non-terminal residue" evidence="2">
    <location>
        <position position="203"/>
    </location>
</feature>
<dbReference type="OrthoDB" id="402799at2"/>
<dbReference type="AlphaFoldDB" id="A0A269TIJ8"/>
<reference evidence="3" key="1">
    <citation type="submission" date="2017-08" db="EMBL/GenBank/DDBJ databases">
        <authorList>
            <person name="Alvarez-Ponce D."/>
            <person name="Weitzman C.L."/>
            <person name="Tillett R.L."/>
            <person name="Sandmeier F.C."/>
            <person name="Tracy C.R."/>
        </authorList>
    </citation>
    <scope>NUCLEOTIDE SEQUENCE [LARGE SCALE GENOMIC DNA]</scope>
    <source>
        <strain evidence="3">723</strain>
    </source>
</reference>